<keyword evidence="1" id="KW-0472">Membrane</keyword>
<feature type="transmembrane region" description="Helical" evidence="1">
    <location>
        <begin position="157"/>
        <end position="175"/>
    </location>
</feature>
<feature type="transmembrane region" description="Helical" evidence="1">
    <location>
        <begin position="124"/>
        <end position="145"/>
    </location>
</feature>
<comment type="caution">
    <text evidence="2">The sequence shown here is derived from an EMBL/GenBank/DDBJ whole genome shotgun (WGS) entry which is preliminary data.</text>
</comment>
<feature type="transmembrane region" description="Helical" evidence="1">
    <location>
        <begin position="99"/>
        <end position="117"/>
    </location>
</feature>
<accession>A0ABW3FDM4</accession>
<sequence length="178" mass="19591">MDKLDQPVTDENAAPSNQNGVLFPYIVSWASAFMLFGVVTLLGFFLSILDGRAVSDEKLIQIVMISVFMPVIGVMCAFTIGLPGLGLMFWMRNAQIEPWYAYGGASILYACFCLKFVGNLGFPIAAPVVFWNLVLGAIGGMIFWAMTTSTSNRFTSIVQSFQFVVLSALAVLHRVKRR</sequence>
<evidence type="ECO:0000256" key="1">
    <source>
        <dbReference type="SAM" id="Phobius"/>
    </source>
</evidence>
<reference evidence="3" key="1">
    <citation type="journal article" date="2019" name="Int. J. Syst. Evol. Microbiol.">
        <title>The Global Catalogue of Microorganisms (GCM) 10K type strain sequencing project: providing services to taxonomists for standard genome sequencing and annotation.</title>
        <authorList>
            <consortium name="The Broad Institute Genomics Platform"/>
            <consortium name="The Broad Institute Genome Sequencing Center for Infectious Disease"/>
            <person name="Wu L."/>
            <person name="Ma J."/>
        </authorList>
    </citation>
    <scope>NUCLEOTIDE SEQUENCE [LARGE SCALE GENOMIC DNA]</scope>
    <source>
        <strain evidence="3">CCUG 60023</strain>
    </source>
</reference>
<organism evidence="2 3">
    <name type="scientific">Pseudahrensia aquimaris</name>
    <dbReference type="NCBI Taxonomy" id="744461"/>
    <lineage>
        <taxon>Bacteria</taxon>
        <taxon>Pseudomonadati</taxon>
        <taxon>Pseudomonadota</taxon>
        <taxon>Alphaproteobacteria</taxon>
        <taxon>Hyphomicrobiales</taxon>
        <taxon>Ahrensiaceae</taxon>
        <taxon>Pseudahrensia</taxon>
    </lineage>
</organism>
<protein>
    <recommendedName>
        <fullName evidence="4">Yip1 domain-containing protein</fullName>
    </recommendedName>
</protein>
<dbReference type="EMBL" id="JBHTJV010000009">
    <property type="protein sequence ID" value="MFD0916561.1"/>
    <property type="molecule type" value="Genomic_DNA"/>
</dbReference>
<feature type="transmembrane region" description="Helical" evidence="1">
    <location>
        <begin position="61"/>
        <end position="87"/>
    </location>
</feature>
<name>A0ABW3FDM4_9HYPH</name>
<feature type="transmembrane region" description="Helical" evidence="1">
    <location>
        <begin position="26"/>
        <end position="49"/>
    </location>
</feature>
<proteinExistence type="predicted"/>
<evidence type="ECO:0008006" key="4">
    <source>
        <dbReference type="Google" id="ProtNLM"/>
    </source>
</evidence>
<keyword evidence="1" id="KW-1133">Transmembrane helix</keyword>
<dbReference type="RefSeq" id="WP_377212420.1">
    <property type="nucleotide sequence ID" value="NZ_JBHTJV010000009.1"/>
</dbReference>
<evidence type="ECO:0000313" key="3">
    <source>
        <dbReference type="Proteomes" id="UP001597101"/>
    </source>
</evidence>
<evidence type="ECO:0000313" key="2">
    <source>
        <dbReference type="EMBL" id="MFD0916561.1"/>
    </source>
</evidence>
<dbReference type="Proteomes" id="UP001597101">
    <property type="component" value="Unassembled WGS sequence"/>
</dbReference>
<gene>
    <name evidence="2" type="ORF">ACFQ14_09100</name>
</gene>
<keyword evidence="1" id="KW-0812">Transmembrane</keyword>
<keyword evidence="3" id="KW-1185">Reference proteome</keyword>